<dbReference type="PANTHER" id="PTHR15204:SF0">
    <property type="entry name" value="LARGE PROLINE-RICH PROTEIN BAG6"/>
    <property type="match status" value="1"/>
</dbReference>
<comment type="caution">
    <text evidence="4">The sequence shown here is derived from an EMBL/GenBank/DDBJ whole genome shotgun (WGS) entry which is preliminary data.</text>
</comment>
<evidence type="ECO:0000256" key="2">
    <source>
        <dbReference type="SAM" id="MobiDB-lite"/>
    </source>
</evidence>
<dbReference type="InterPro" id="IPR000626">
    <property type="entry name" value="Ubiquitin-like_dom"/>
</dbReference>
<dbReference type="Proteomes" id="UP001141327">
    <property type="component" value="Unassembled WGS sequence"/>
</dbReference>
<dbReference type="EMBL" id="JAPMOS010000151">
    <property type="protein sequence ID" value="KAJ4454507.1"/>
    <property type="molecule type" value="Genomic_DNA"/>
</dbReference>
<feature type="compositionally biased region" description="Basic and acidic residues" evidence="2">
    <location>
        <begin position="73"/>
        <end position="83"/>
    </location>
</feature>
<feature type="region of interest" description="Disordered" evidence="2">
    <location>
        <begin position="173"/>
        <end position="261"/>
    </location>
</feature>
<name>A0ABQ8U838_9EUKA</name>
<reference evidence="4" key="1">
    <citation type="journal article" date="2022" name="bioRxiv">
        <title>Genomics of Preaxostyla Flagellates Illuminates Evolutionary Transitions and the Path Towards Mitochondrial Loss.</title>
        <authorList>
            <person name="Novak L.V.F."/>
            <person name="Treitli S.C."/>
            <person name="Pyrih J."/>
            <person name="Halakuc P."/>
            <person name="Pipaliya S.V."/>
            <person name="Vacek V."/>
            <person name="Brzon O."/>
            <person name="Soukal P."/>
            <person name="Eme L."/>
            <person name="Dacks J.B."/>
            <person name="Karnkowska A."/>
            <person name="Elias M."/>
            <person name="Hampl V."/>
        </authorList>
    </citation>
    <scope>NUCLEOTIDE SEQUENCE</scope>
    <source>
        <strain evidence="4">RCP-MX</strain>
    </source>
</reference>
<dbReference type="PRINTS" id="PR00348">
    <property type="entry name" value="UBIQUITIN"/>
</dbReference>
<organism evidence="4 5">
    <name type="scientific">Paratrimastix pyriformis</name>
    <dbReference type="NCBI Taxonomy" id="342808"/>
    <lineage>
        <taxon>Eukaryota</taxon>
        <taxon>Metamonada</taxon>
        <taxon>Preaxostyla</taxon>
        <taxon>Paratrimastigidae</taxon>
        <taxon>Paratrimastix</taxon>
    </lineage>
</organism>
<dbReference type="InterPro" id="IPR029071">
    <property type="entry name" value="Ubiquitin-like_domsf"/>
</dbReference>
<dbReference type="SMART" id="SM00213">
    <property type="entry name" value="UBQ"/>
    <property type="match status" value="1"/>
</dbReference>
<feature type="domain" description="Ubiquitin-like" evidence="3">
    <location>
        <begin position="1"/>
        <end position="76"/>
    </location>
</feature>
<feature type="compositionally biased region" description="Low complexity" evidence="2">
    <location>
        <begin position="233"/>
        <end position="243"/>
    </location>
</feature>
<dbReference type="PANTHER" id="PTHR15204">
    <property type="entry name" value="LARGE PROLINE-RICH PROTEIN BAG6"/>
    <property type="match status" value="1"/>
</dbReference>
<dbReference type="PROSITE" id="PS50889">
    <property type="entry name" value="S4"/>
    <property type="match status" value="1"/>
</dbReference>
<feature type="region of interest" description="Disordered" evidence="2">
    <location>
        <begin position="73"/>
        <end position="109"/>
    </location>
</feature>
<dbReference type="Gene3D" id="3.10.20.90">
    <property type="entry name" value="Phosphatidylinositol 3-kinase Catalytic Subunit, Chain A, domain 1"/>
    <property type="match status" value="1"/>
</dbReference>
<keyword evidence="1" id="KW-0694">RNA-binding</keyword>
<sequence length="444" mass="47744">MLLQIKILHRESLSLSVEPTDTVESLRQKIQSRTGIPGDQQRLIFGGKVLRDGKTLASYQLQDGDAVHLVARNERNERNEPEPARNAPDYPALHPQQPSHSDDESGGGEHLVLPVIDVYHVELDEFPHWWRSGGCPSVRQCGSLRGIPAFGAPRGLIDSWRPCSTGGTQAVPVSIPREGDPPHHRGVIHQHKHKPRSGHEQLDYHKHRHRHHNDIDNHESGAQSSPDPPLLHPLPRTHTLYPTSHTPPEFSLGLRPAPTSLPDPLQESMAQLADTLADVTRMLPRLGPLSEPLLPLLRSPLLLQRPEGRAECHRIIQRLHPVLSRFGMLLTSCASQMRTLDAHLPPLDGPAAAPAAVPMAVLQASRSPPPAVPSGPSPVMGAPSFAQVTFTFNPATGTFVPVASTSGGGVGGAPAQPMAMSFLAPGQAGQQAAGGPGGLWSGHG</sequence>
<proteinExistence type="predicted"/>
<evidence type="ECO:0000259" key="3">
    <source>
        <dbReference type="PROSITE" id="PS50053"/>
    </source>
</evidence>
<feature type="compositionally biased region" description="Basic residues" evidence="2">
    <location>
        <begin position="184"/>
        <end position="196"/>
    </location>
</feature>
<evidence type="ECO:0000313" key="5">
    <source>
        <dbReference type="Proteomes" id="UP001141327"/>
    </source>
</evidence>
<accession>A0ABQ8U838</accession>
<protein>
    <submittedName>
        <fullName evidence="4">Ubiquitin family</fullName>
    </submittedName>
</protein>
<dbReference type="PROSITE" id="PS50053">
    <property type="entry name" value="UBIQUITIN_2"/>
    <property type="match status" value="1"/>
</dbReference>
<dbReference type="InterPro" id="IPR019956">
    <property type="entry name" value="Ubiquitin_dom"/>
</dbReference>
<dbReference type="Pfam" id="PF00240">
    <property type="entry name" value="ubiquitin"/>
    <property type="match status" value="1"/>
</dbReference>
<dbReference type="SUPFAM" id="SSF54236">
    <property type="entry name" value="Ubiquitin-like"/>
    <property type="match status" value="1"/>
</dbReference>
<evidence type="ECO:0000313" key="4">
    <source>
        <dbReference type="EMBL" id="KAJ4454507.1"/>
    </source>
</evidence>
<gene>
    <name evidence="4" type="ORF">PAPYR_10770</name>
</gene>
<keyword evidence="5" id="KW-1185">Reference proteome</keyword>
<evidence type="ECO:0000256" key="1">
    <source>
        <dbReference type="PROSITE-ProRule" id="PRU00182"/>
    </source>
</evidence>